<dbReference type="InterPro" id="IPR001597">
    <property type="entry name" value="ArAA_b-elim_lyase/Thr_aldolase"/>
</dbReference>
<dbReference type="SUPFAM" id="SSF53383">
    <property type="entry name" value="PLP-dependent transferases"/>
    <property type="match status" value="1"/>
</dbReference>
<dbReference type="PANTHER" id="PTHR48097:SF9">
    <property type="entry name" value="L-THREONINE ALDOLASE"/>
    <property type="match status" value="1"/>
</dbReference>
<dbReference type="EMBL" id="GBBK01004106">
    <property type="protein sequence ID" value="JAC20376.1"/>
    <property type="molecule type" value="mRNA"/>
</dbReference>
<dbReference type="AlphaFoldDB" id="A0A023FEF7"/>
<organism evidence="6">
    <name type="scientific">Amblyomma cajennense</name>
    <name type="common">Cayenne tick</name>
    <name type="synonym">Acarus cajennensis</name>
    <dbReference type="NCBI Taxonomy" id="34607"/>
    <lineage>
        <taxon>Eukaryota</taxon>
        <taxon>Metazoa</taxon>
        <taxon>Ecdysozoa</taxon>
        <taxon>Arthropoda</taxon>
        <taxon>Chelicerata</taxon>
        <taxon>Arachnida</taxon>
        <taxon>Acari</taxon>
        <taxon>Parasitiformes</taxon>
        <taxon>Ixodida</taxon>
        <taxon>Ixodoidea</taxon>
        <taxon>Ixodidae</taxon>
        <taxon>Amblyomminae</taxon>
        <taxon>Amblyomma</taxon>
    </lineage>
</organism>
<evidence type="ECO:0000259" key="5">
    <source>
        <dbReference type="Pfam" id="PF01212"/>
    </source>
</evidence>
<evidence type="ECO:0000256" key="3">
    <source>
        <dbReference type="ARBA" id="ARBA00022898"/>
    </source>
</evidence>
<comment type="cofactor">
    <cofactor evidence="1">
        <name>pyridoxal 5'-phosphate</name>
        <dbReference type="ChEBI" id="CHEBI:597326"/>
    </cofactor>
</comment>
<dbReference type="Gene3D" id="3.90.1150.10">
    <property type="entry name" value="Aspartate Aminotransferase, domain 1"/>
    <property type="match status" value="1"/>
</dbReference>
<dbReference type="GO" id="GO:0006545">
    <property type="term" value="P:glycine biosynthetic process"/>
    <property type="evidence" value="ECO:0007669"/>
    <property type="project" value="TreeGrafter"/>
</dbReference>
<dbReference type="Pfam" id="PF01212">
    <property type="entry name" value="Beta_elim_lyase"/>
    <property type="match status" value="1"/>
</dbReference>
<dbReference type="FunFam" id="3.90.1150.10:FF:000041">
    <property type="entry name" value="Low-specificity L-threonine aldolase"/>
    <property type="match status" value="1"/>
</dbReference>
<proteinExistence type="evidence at transcript level"/>
<evidence type="ECO:0000313" key="6">
    <source>
        <dbReference type="EMBL" id="JAC20376.1"/>
    </source>
</evidence>
<dbReference type="InterPro" id="IPR015422">
    <property type="entry name" value="PyrdxlP-dep_Trfase_small"/>
</dbReference>
<accession>A0A023FEF7</accession>
<keyword evidence="3" id="KW-0663">Pyridoxal phosphate</keyword>
<dbReference type="PANTHER" id="PTHR48097">
    <property type="entry name" value="L-THREONINE ALDOLASE-RELATED"/>
    <property type="match status" value="1"/>
</dbReference>
<protein>
    <submittedName>
        <fullName evidence="6">Putative threonine aldolase</fullName>
    </submittedName>
</protein>
<evidence type="ECO:0000256" key="4">
    <source>
        <dbReference type="ARBA" id="ARBA00023239"/>
    </source>
</evidence>
<evidence type="ECO:0000256" key="1">
    <source>
        <dbReference type="ARBA" id="ARBA00001933"/>
    </source>
</evidence>
<sequence length="155" mass="17498">MHFGRGECRVSWVRKCLGGGMRQAGIIAAAGLVSFKTIVPRLHEDHENTQRLVRGVSLQHNPYISMDLDTVQTNMAYYDFADASRLSPLTFCERLNKVTEREYEDLEQAITVKMLPITSTQARAVLYNDVNADDVDAAIVKMRYVIDELCRSVDA</sequence>
<feature type="domain" description="Aromatic amino acid beta-eliminating lyase/threonine aldolase" evidence="5">
    <location>
        <begin position="12"/>
        <end position="79"/>
    </location>
</feature>
<dbReference type="InterPro" id="IPR015424">
    <property type="entry name" value="PyrdxlP-dep_Trfase"/>
</dbReference>
<reference evidence="6" key="1">
    <citation type="submission" date="2014-03" db="EMBL/GenBank/DDBJ databases">
        <title>The sialotranscriptome of Amblyomma triste, Amblyomma parvum and Amblyomma cajennense ticks, uncovered by 454-based RNA-seq.</title>
        <authorList>
            <person name="Garcia G.R."/>
            <person name="Gardinassi L.G."/>
            <person name="Ribeiro J.M."/>
            <person name="Anatriello E."/>
            <person name="Ferreira B.R."/>
            <person name="Moreira H.N."/>
            <person name="Mafra C."/>
            <person name="Olegario M.M."/>
            <person name="Szabo P.J."/>
            <person name="Miranda-Santos I.K."/>
            <person name="Maruyama S.R."/>
        </authorList>
    </citation>
    <scope>NUCLEOTIDE SEQUENCE</scope>
    <source>
        <strain evidence="6">Uberlandia</strain>
        <tissue evidence="6">Salivary glands</tissue>
    </source>
</reference>
<dbReference type="GO" id="GO:0005829">
    <property type="term" value="C:cytosol"/>
    <property type="evidence" value="ECO:0007669"/>
    <property type="project" value="TreeGrafter"/>
</dbReference>
<name>A0A023FEF7_AMBCJ</name>
<evidence type="ECO:0000256" key="2">
    <source>
        <dbReference type="ARBA" id="ARBA00006966"/>
    </source>
</evidence>
<keyword evidence="4" id="KW-0456">Lyase</keyword>
<dbReference type="GO" id="GO:0008732">
    <property type="term" value="F:L-allo-threonine aldolase activity"/>
    <property type="evidence" value="ECO:0007669"/>
    <property type="project" value="TreeGrafter"/>
</dbReference>
<comment type="similarity">
    <text evidence="2">Belongs to the threonine aldolase family.</text>
</comment>
<dbReference type="GO" id="GO:0006567">
    <property type="term" value="P:L-threonine catabolic process"/>
    <property type="evidence" value="ECO:0007669"/>
    <property type="project" value="TreeGrafter"/>
</dbReference>